<dbReference type="GO" id="GO:0005543">
    <property type="term" value="F:phospholipid binding"/>
    <property type="evidence" value="ECO:0007669"/>
    <property type="project" value="TreeGrafter"/>
</dbReference>
<dbReference type="Proteomes" id="UP000095287">
    <property type="component" value="Unplaced"/>
</dbReference>
<feature type="domain" description="C2" evidence="1">
    <location>
        <begin position="1"/>
        <end position="109"/>
    </location>
</feature>
<dbReference type="InterPro" id="IPR000008">
    <property type="entry name" value="C2_dom"/>
</dbReference>
<accession>A0A1I7ZIA9</accession>
<organism evidence="2 3">
    <name type="scientific">Steinernema glaseri</name>
    <dbReference type="NCBI Taxonomy" id="37863"/>
    <lineage>
        <taxon>Eukaryota</taxon>
        <taxon>Metazoa</taxon>
        <taxon>Ecdysozoa</taxon>
        <taxon>Nematoda</taxon>
        <taxon>Chromadorea</taxon>
        <taxon>Rhabditida</taxon>
        <taxon>Tylenchina</taxon>
        <taxon>Panagrolaimomorpha</taxon>
        <taxon>Strongyloidoidea</taxon>
        <taxon>Steinernematidae</taxon>
        <taxon>Steinernema</taxon>
    </lineage>
</organism>
<dbReference type="SUPFAM" id="SSF49562">
    <property type="entry name" value="C2 domain (Calcium/lipid-binding domain, CaLB)"/>
    <property type="match status" value="1"/>
</dbReference>
<dbReference type="PANTHER" id="PTHR46129:SF2">
    <property type="entry name" value="SYNAPTOTAGMIN 14, ISOFORM D"/>
    <property type="match status" value="1"/>
</dbReference>
<dbReference type="PROSITE" id="PS50004">
    <property type="entry name" value="C2"/>
    <property type="match status" value="1"/>
</dbReference>
<protein>
    <submittedName>
        <fullName evidence="3">C2 domain-containing protein</fullName>
    </submittedName>
</protein>
<name>A0A1I7ZIA9_9BILA</name>
<evidence type="ECO:0000313" key="3">
    <source>
        <dbReference type="WBParaSite" id="L893_g26667.t1"/>
    </source>
</evidence>
<dbReference type="Gene3D" id="2.60.40.150">
    <property type="entry name" value="C2 domain"/>
    <property type="match status" value="1"/>
</dbReference>
<dbReference type="AlphaFoldDB" id="A0A1I7ZIA9"/>
<dbReference type="Pfam" id="PF00168">
    <property type="entry name" value="C2"/>
    <property type="match status" value="1"/>
</dbReference>
<keyword evidence="2" id="KW-1185">Reference proteome</keyword>
<dbReference type="WBParaSite" id="L893_g26667.t1">
    <property type="protein sequence ID" value="L893_g26667.t1"/>
    <property type="gene ID" value="L893_g26667"/>
</dbReference>
<sequence length="123" mass="14002">MHKQKCTANYTYIRVAALTQYGEELGKHKTDVVRSTSDPVYNDTAVFSIPLNELDTSSVKVEVFSYCGVWRKKVPLGYTCLGENSTTPDQQEHWFQMIQGMGTTVSKWHHLTKPNDHPTLLPK</sequence>
<proteinExistence type="predicted"/>
<dbReference type="PANTHER" id="PTHR46129">
    <property type="entry name" value="SYNAPTOTAGMIN 14, ISOFORM D"/>
    <property type="match status" value="1"/>
</dbReference>
<dbReference type="InterPro" id="IPR043541">
    <property type="entry name" value="SYT14/14L/16"/>
</dbReference>
<evidence type="ECO:0000259" key="1">
    <source>
        <dbReference type="PROSITE" id="PS50004"/>
    </source>
</evidence>
<evidence type="ECO:0000313" key="2">
    <source>
        <dbReference type="Proteomes" id="UP000095287"/>
    </source>
</evidence>
<dbReference type="InterPro" id="IPR035892">
    <property type="entry name" value="C2_domain_sf"/>
</dbReference>
<reference evidence="3" key="1">
    <citation type="submission" date="2016-11" db="UniProtKB">
        <authorList>
            <consortium name="WormBaseParasite"/>
        </authorList>
    </citation>
    <scope>IDENTIFICATION</scope>
</reference>